<dbReference type="OrthoDB" id="9839639at2"/>
<proteinExistence type="predicted"/>
<evidence type="ECO:0008006" key="4">
    <source>
        <dbReference type="Google" id="ProtNLM"/>
    </source>
</evidence>
<keyword evidence="1" id="KW-0732">Signal</keyword>
<evidence type="ECO:0000313" key="2">
    <source>
        <dbReference type="EMBL" id="MXO66827.1"/>
    </source>
</evidence>
<dbReference type="RefSeq" id="WP_160737266.1">
    <property type="nucleotide sequence ID" value="NZ_WTYT01000006.1"/>
</dbReference>
<evidence type="ECO:0000256" key="1">
    <source>
        <dbReference type="SAM" id="SignalP"/>
    </source>
</evidence>
<sequence>MIARRDFLKAGAALSVSAVTASAIHFSHAAGSTNAFAFFDRNMPDGQRFALLAEQIGMDRRDTGRDMAALLYGEMRDWTEREGTLFLGVTRYADFTVASGIARENGRSMLAAVQRREGPEDLQWLRGEPGALARAALKNGLQTAHLETPEHLLGAPGSILWAMA</sequence>
<evidence type="ECO:0000313" key="3">
    <source>
        <dbReference type="Proteomes" id="UP000438476"/>
    </source>
</evidence>
<feature type="chain" id="PRO_5026274581" description="Twin-arginine translocation signal domain-containing protein" evidence="1">
    <location>
        <begin position="30"/>
        <end position="164"/>
    </location>
</feature>
<dbReference type="PROSITE" id="PS51318">
    <property type="entry name" value="TAT"/>
    <property type="match status" value="1"/>
</dbReference>
<dbReference type="EMBL" id="WTYT01000006">
    <property type="protein sequence ID" value="MXO66827.1"/>
    <property type="molecule type" value="Genomic_DNA"/>
</dbReference>
<keyword evidence="3" id="KW-1185">Reference proteome</keyword>
<reference evidence="2 3" key="1">
    <citation type="submission" date="2019-12" db="EMBL/GenBank/DDBJ databases">
        <title>Genomic-based taxomic classification of the family Erythrobacteraceae.</title>
        <authorList>
            <person name="Xu L."/>
        </authorList>
    </citation>
    <scope>NUCLEOTIDE SEQUENCE [LARGE SCALE GENOMIC DNA]</scope>
    <source>
        <strain evidence="2 3">LMG 29518</strain>
    </source>
</reference>
<dbReference type="AlphaFoldDB" id="A0A6I4T7L6"/>
<organism evidence="2 3">
    <name type="scientific">Altericroceibacterium endophyticum</name>
    <dbReference type="NCBI Taxonomy" id="1808508"/>
    <lineage>
        <taxon>Bacteria</taxon>
        <taxon>Pseudomonadati</taxon>
        <taxon>Pseudomonadota</taxon>
        <taxon>Alphaproteobacteria</taxon>
        <taxon>Sphingomonadales</taxon>
        <taxon>Erythrobacteraceae</taxon>
        <taxon>Altericroceibacterium</taxon>
    </lineage>
</organism>
<protein>
    <recommendedName>
        <fullName evidence="4">Twin-arginine translocation signal domain-containing protein</fullName>
    </recommendedName>
</protein>
<accession>A0A6I4T7L6</accession>
<dbReference type="InterPro" id="IPR006311">
    <property type="entry name" value="TAT_signal"/>
</dbReference>
<dbReference type="Proteomes" id="UP000438476">
    <property type="component" value="Unassembled WGS sequence"/>
</dbReference>
<gene>
    <name evidence="2" type="ORF">GRI91_13765</name>
</gene>
<name>A0A6I4T7L6_9SPHN</name>
<feature type="signal peptide" evidence="1">
    <location>
        <begin position="1"/>
        <end position="29"/>
    </location>
</feature>
<comment type="caution">
    <text evidence="2">The sequence shown here is derived from an EMBL/GenBank/DDBJ whole genome shotgun (WGS) entry which is preliminary data.</text>
</comment>